<reference evidence="1" key="1">
    <citation type="journal article" date="2023" name="Mol. Phylogenet. Evol.">
        <title>Genome-scale phylogeny and comparative genomics of the fungal order Sordariales.</title>
        <authorList>
            <person name="Hensen N."/>
            <person name="Bonometti L."/>
            <person name="Westerberg I."/>
            <person name="Brannstrom I.O."/>
            <person name="Guillou S."/>
            <person name="Cros-Aarteil S."/>
            <person name="Calhoun S."/>
            <person name="Haridas S."/>
            <person name="Kuo A."/>
            <person name="Mondo S."/>
            <person name="Pangilinan J."/>
            <person name="Riley R."/>
            <person name="LaButti K."/>
            <person name="Andreopoulos B."/>
            <person name="Lipzen A."/>
            <person name="Chen C."/>
            <person name="Yan M."/>
            <person name="Daum C."/>
            <person name="Ng V."/>
            <person name="Clum A."/>
            <person name="Steindorff A."/>
            <person name="Ohm R.A."/>
            <person name="Martin F."/>
            <person name="Silar P."/>
            <person name="Natvig D.O."/>
            <person name="Lalanne C."/>
            <person name="Gautier V."/>
            <person name="Ament-Velasquez S.L."/>
            <person name="Kruys A."/>
            <person name="Hutchinson M.I."/>
            <person name="Powell A.J."/>
            <person name="Barry K."/>
            <person name="Miller A.N."/>
            <person name="Grigoriev I.V."/>
            <person name="Debuchy R."/>
            <person name="Gladieux P."/>
            <person name="Hiltunen Thoren M."/>
            <person name="Johannesson H."/>
        </authorList>
    </citation>
    <scope>NUCLEOTIDE SEQUENCE</scope>
    <source>
        <strain evidence="1">CBS 892.96</strain>
    </source>
</reference>
<reference evidence="1" key="2">
    <citation type="submission" date="2023-05" db="EMBL/GenBank/DDBJ databases">
        <authorList>
            <consortium name="Lawrence Berkeley National Laboratory"/>
            <person name="Steindorff A."/>
            <person name="Hensen N."/>
            <person name="Bonometti L."/>
            <person name="Westerberg I."/>
            <person name="Brannstrom I.O."/>
            <person name="Guillou S."/>
            <person name="Cros-Aarteil S."/>
            <person name="Calhoun S."/>
            <person name="Haridas S."/>
            <person name="Kuo A."/>
            <person name="Mondo S."/>
            <person name="Pangilinan J."/>
            <person name="Riley R."/>
            <person name="Labutti K."/>
            <person name="Andreopoulos B."/>
            <person name="Lipzen A."/>
            <person name="Chen C."/>
            <person name="Yanf M."/>
            <person name="Daum C."/>
            <person name="Ng V."/>
            <person name="Clum A."/>
            <person name="Ohm R."/>
            <person name="Martin F."/>
            <person name="Silar P."/>
            <person name="Natvig D."/>
            <person name="Lalanne C."/>
            <person name="Gautier V."/>
            <person name="Ament-Velasquez S.L."/>
            <person name="Kruys A."/>
            <person name="Hutchinson M.I."/>
            <person name="Powell A.J."/>
            <person name="Barry K."/>
            <person name="Miller A.N."/>
            <person name="Grigoriev I.V."/>
            <person name="Debuchy R."/>
            <person name="Gladieux P."/>
            <person name="Thoren M.H."/>
            <person name="Johannesson H."/>
        </authorList>
    </citation>
    <scope>NUCLEOTIDE SEQUENCE</scope>
    <source>
        <strain evidence="1">CBS 892.96</strain>
    </source>
</reference>
<evidence type="ECO:0000313" key="1">
    <source>
        <dbReference type="EMBL" id="KAK4171503.1"/>
    </source>
</evidence>
<dbReference type="EMBL" id="MU866551">
    <property type="protein sequence ID" value="KAK4171503.1"/>
    <property type="molecule type" value="Genomic_DNA"/>
</dbReference>
<accession>A0AAN7A2D3</accession>
<gene>
    <name evidence="1" type="ORF">QBC36DRAFT_366188</name>
</gene>
<name>A0AAN7A2D3_9PEZI</name>
<sequence>MAVMWADFYSATWEARRNIATQKRWLFRCDCGREYYIRGNAFIKRSLRPKEFIVNWKGKKHVPRLRKELLMNKAAALRYDGKAYYLMCQNIDGVNMSSLENEAQKAVVQTELVQHLTKLKTSICLLHGDCPQHNVVVDPETLPINAIVNWEHADFFPPALSFHFTSERDRQLRARRRTIR</sequence>
<evidence type="ECO:0008006" key="3">
    <source>
        <dbReference type="Google" id="ProtNLM"/>
    </source>
</evidence>
<proteinExistence type="predicted"/>
<keyword evidence="2" id="KW-1185">Reference proteome</keyword>
<comment type="caution">
    <text evidence="1">The sequence shown here is derived from an EMBL/GenBank/DDBJ whole genome shotgun (WGS) entry which is preliminary data.</text>
</comment>
<protein>
    <recommendedName>
        <fullName evidence="3">Aminoglycoside phosphotransferase domain-containing protein</fullName>
    </recommendedName>
</protein>
<dbReference type="Proteomes" id="UP001302321">
    <property type="component" value="Unassembled WGS sequence"/>
</dbReference>
<evidence type="ECO:0000313" key="2">
    <source>
        <dbReference type="Proteomes" id="UP001302321"/>
    </source>
</evidence>
<dbReference type="AlphaFoldDB" id="A0AAN7A2D3"/>
<organism evidence="1 2">
    <name type="scientific">Triangularia setosa</name>
    <dbReference type="NCBI Taxonomy" id="2587417"/>
    <lineage>
        <taxon>Eukaryota</taxon>
        <taxon>Fungi</taxon>
        <taxon>Dikarya</taxon>
        <taxon>Ascomycota</taxon>
        <taxon>Pezizomycotina</taxon>
        <taxon>Sordariomycetes</taxon>
        <taxon>Sordariomycetidae</taxon>
        <taxon>Sordariales</taxon>
        <taxon>Podosporaceae</taxon>
        <taxon>Triangularia</taxon>
    </lineage>
</organism>